<dbReference type="SMART" id="SM01092">
    <property type="entry name" value="CO_deh_flav_C"/>
    <property type="match status" value="1"/>
</dbReference>
<dbReference type="InterPro" id="IPR051312">
    <property type="entry name" value="Diverse_Substr_Oxidored"/>
</dbReference>
<reference evidence="5" key="1">
    <citation type="journal article" date="2020" name="mSystems">
        <title>Genome- and Community-Level Interaction Insights into Carbon Utilization and Element Cycling Functions of Hydrothermarchaeota in Hydrothermal Sediment.</title>
        <authorList>
            <person name="Zhou Z."/>
            <person name="Liu Y."/>
            <person name="Xu W."/>
            <person name="Pan J."/>
            <person name="Luo Z.H."/>
            <person name="Li M."/>
        </authorList>
    </citation>
    <scope>NUCLEOTIDE SEQUENCE [LARGE SCALE GENOMIC DNA]</scope>
    <source>
        <strain evidence="5">SpSt-1056</strain>
    </source>
</reference>
<dbReference type="InterPro" id="IPR036318">
    <property type="entry name" value="FAD-bd_PCMH-like_sf"/>
</dbReference>
<dbReference type="Gene3D" id="3.30.465.10">
    <property type="match status" value="1"/>
</dbReference>
<keyword evidence="3" id="KW-0560">Oxidoreductase</keyword>
<dbReference type="Pfam" id="PF03450">
    <property type="entry name" value="CO_deh_flav_C"/>
    <property type="match status" value="1"/>
</dbReference>
<name>A0A7C5LBL5_CALS0</name>
<organism evidence="5">
    <name type="scientific">Caldiarchaeum subterraneum</name>
    <dbReference type="NCBI Taxonomy" id="311458"/>
    <lineage>
        <taxon>Archaea</taxon>
        <taxon>Nitrososphaerota</taxon>
        <taxon>Candidatus Caldarchaeales</taxon>
        <taxon>Candidatus Caldarchaeaceae</taxon>
        <taxon>Candidatus Caldarchaeum</taxon>
    </lineage>
</organism>
<accession>A0A7C5LBL5</accession>
<dbReference type="PROSITE" id="PS51387">
    <property type="entry name" value="FAD_PCMH"/>
    <property type="match status" value="1"/>
</dbReference>
<evidence type="ECO:0000313" key="5">
    <source>
        <dbReference type="EMBL" id="HHK67821.1"/>
    </source>
</evidence>
<dbReference type="SUPFAM" id="SSF55447">
    <property type="entry name" value="CO dehydrogenase flavoprotein C-terminal domain-like"/>
    <property type="match status" value="1"/>
</dbReference>
<dbReference type="GO" id="GO:0016491">
    <property type="term" value="F:oxidoreductase activity"/>
    <property type="evidence" value="ECO:0007669"/>
    <property type="project" value="UniProtKB-KW"/>
</dbReference>
<dbReference type="InterPro" id="IPR005107">
    <property type="entry name" value="CO_DH_flav_C"/>
</dbReference>
<gene>
    <name evidence="5" type="ORF">ENM11_01515</name>
</gene>
<feature type="domain" description="FAD-binding PCMH-type" evidence="4">
    <location>
        <begin position="2"/>
        <end position="170"/>
    </location>
</feature>
<evidence type="ECO:0000256" key="3">
    <source>
        <dbReference type="ARBA" id="ARBA00023002"/>
    </source>
</evidence>
<keyword evidence="2" id="KW-0274">FAD</keyword>
<dbReference type="PANTHER" id="PTHR42659">
    <property type="entry name" value="XANTHINE DEHYDROGENASE SUBUNIT C-RELATED"/>
    <property type="match status" value="1"/>
</dbReference>
<dbReference type="InterPro" id="IPR016167">
    <property type="entry name" value="FAD-bd_PCMH_sub1"/>
</dbReference>
<dbReference type="Gene3D" id="3.30.390.50">
    <property type="entry name" value="CO dehydrogenase flavoprotein, C-terminal domain"/>
    <property type="match status" value="1"/>
</dbReference>
<dbReference type="PANTHER" id="PTHR42659:SF2">
    <property type="entry name" value="XANTHINE DEHYDROGENASE SUBUNIT C-RELATED"/>
    <property type="match status" value="1"/>
</dbReference>
<dbReference type="EMBL" id="DRWN01000013">
    <property type="protein sequence ID" value="HHK67821.1"/>
    <property type="molecule type" value="Genomic_DNA"/>
</dbReference>
<dbReference type="SUPFAM" id="SSF56176">
    <property type="entry name" value="FAD-binding/transporter-associated domain-like"/>
    <property type="match status" value="1"/>
</dbReference>
<dbReference type="InterPro" id="IPR002346">
    <property type="entry name" value="Mopterin_DH_FAD-bd"/>
</dbReference>
<protein>
    <recommendedName>
        <fullName evidence="4">FAD-binding PCMH-type domain-containing protein</fullName>
    </recommendedName>
</protein>
<comment type="caution">
    <text evidence="5">The sequence shown here is derived from an EMBL/GenBank/DDBJ whole genome shotgun (WGS) entry which is preliminary data.</text>
</comment>
<dbReference type="InterPro" id="IPR016166">
    <property type="entry name" value="FAD-bd_PCMH"/>
</dbReference>
<dbReference type="GO" id="GO:0071949">
    <property type="term" value="F:FAD binding"/>
    <property type="evidence" value="ECO:0007669"/>
    <property type="project" value="InterPro"/>
</dbReference>
<evidence type="ECO:0000259" key="4">
    <source>
        <dbReference type="PROSITE" id="PS51387"/>
    </source>
</evidence>
<dbReference type="Gene3D" id="3.30.43.10">
    <property type="entry name" value="Uridine Diphospho-n-acetylenolpyruvylglucosamine Reductase, domain 2"/>
    <property type="match status" value="1"/>
</dbReference>
<sequence length="289" mass="32179">MRAVPSFEVLMPSSLEEALKMLAEAPEDTVVYAGGTDLMPMMRRGRIKPTKVIDLSAVFELSYLRKEGGMFKIGALTTIHDLANSALIPPNYLSLRSLSVYFGAETTRHMATVGGNLASGGERDIPAILASLDAVVKIASNHHTRFSHPLELGLKPSELIIDVSFEDWGSRSVSWFTKFEKRASNGIGVVTVAVSMKMLDNTVDKLRVVLNRVEGRRMDRLYELEEELTGVRLSTPLIIEAVEKHLSKVRPAGDFRASSEFRKHVSKVLVRRGLEFCWQYLQRGEGCEN</sequence>
<evidence type="ECO:0000256" key="2">
    <source>
        <dbReference type="ARBA" id="ARBA00022827"/>
    </source>
</evidence>
<evidence type="ECO:0000256" key="1">
    <source>
        <dbReference type="ARBA" id="ARBA00022630"/>
    </source>
</evidence>
<keyword evidence="1" id="KW-0285">Flavoprotein</keyword>
<dbReference type="AlphaFoldDB" id="A0A7C5LBL5"/>
<dbReference type="InterPro" id="IPR016169">
    <property type="entry name" value="FAD-bd_PCMH_sub2"/>
</dbReference>
<proteinExistence type="predicted"/>
<dbReference type="Pfam" id="PF00941">
    <property type="entry name" value="FAD_binding_5"/>
    <property type="match status" value="1"/>
</dbReference>
<dbReference type="InterPro" id="IPR036683">
    <property type="entry name" value="CO_DH_flav_C_dom_sf"/>
</dbReference>